<keyword evidence="2" id="KW-1185">Reference proteome</keyword>
<name>A0A3P7NLZ8_DIBLA</name>
<protein>
    <submittedName>
        <fullName evidence="1">Uncharacterized protein</fullName>
    </submittedName>
</protein>
<gene>
    <name evidence="1" type="ORF">DILT_LOCUS6160</name>
</gene>
<reference evidence="1 2" key="1">
    <citation type="submission" date="2018-11" db="EMBL/GenBank/DDBJ databases">
        <authorList>
            <consortium name="Pathogen Informatics"/>
        </authorList>
    </citation>
    <scope>NUCLEOTIDE SEQUENCE [LARGE SCALE GENOMIC DNA]</scope>
</reference>
<proteinExistence type="predicted"/>
<dbReference type="AlphaFoldDB" id="A0A3P7NLZ8"/>
<evidence type="ECO:0000313" key="2">
    <source>
        <dbReference type="Proteomes" id="UP000281553"/>
    </source>
</evidence>
<dbReference type="EMBL" id="UYRU01048911">
    <property type="protein sequence ID" value="VDN10329.1"/>
    <property type="molecule type" value="Genomic_DNA"/>
</dbReference>
<dbReference type="Proteomes" id="UP000281553">
    <property type="component" value="Unassembled WGS sequence"/>
</dbReference>
<evidence type="ECO:0000313" key="1">
    <source>
        <dbReference type="EMBL" id="VDN10329.1"/>
    </source>
</evidence>
<accession>A0A3P7NLZ8</accession>
<organism evidence="1 2">
    <name type="scientific">Dibothriocephalus latus</name>
    <name type="common">Fish tapeworm</name>
    <name type="synonym">Diphyllobothrium latum</name>
    <dbReference type="NCBI Taxonomy" id="60516"/>
    <lineage>
        <taxon>Eukaryota</taxon>
        <taxon>Metazoa</taxon>
        <taxon>Spiralia</taxon>
        <taxon>Lophotrochozoa</taxon>
        <taxon>Platyhelminthes</taxon>
        <taxon>Cestoda</taxon>
        <taxon>Eucestoda</taxon>
        <taxon>Diphyllobothriidea</taxon>
        <taxon>Diphyllobothriidae</taxon>
        <taxon>Dibothriocephalus</taxon>
    </lineage>
</organism>
<sequence length="95" mass="10929">MTTLNNIPVTSLLQKLSEVKERRIMNAEIEKLRWRLKEAEERQSVFQQIRLERRVAEKLRLQQQESTTLLPNGLIQAAADTTGSNNHGAFLLPAF</sequence>